<sequence>MQAMLVRLQFDPRAAALTPRLPTPDEFVEFLEHDATKEQLFMLKLANQLDTRERGARDIVINQLESVFQHTHFDLTRDDDGGNAALEDYRGTGYNTPLASTRRGAAASPVVPSGRPMKTKRLVPGIRNNTLQRLDRWILATPTNKTDREIYIRARQSLVDHIQDSQARGDQGKRLTDAEIRTAWDDIFHTMSDTNFSADVLSALRNSRPACSFLADRFVAVTADCACGECYDAGGHTDPDAGALYSRHDLDDEDVIDARFFERYNEQFDQTPSRPAPSVRATLLKKAAARRTGDGGITSMGNDSLLDLYGMRKPHSSTPLYQLEPIRFRDMQVPKSHKGSYLLCRIISRPTYRKCVHFVVEDQDGRAESLCLYNAVHDVIETGRALDELYKLGQALVIREPTFVRAVKGPTITLRVDSPTDVTFLPLSASLLQEATWTTESPSKHIEETVEWLRIQGNKAFSGGQHELAVRAYSAALALEPTPEELLVLALNRAAAYLRLRRYASGFRDASIVLAYLEQGVAGPPAAQSKALMRRATALHYLRQWHRALEDYSRLLELDPNQPTAVKNKAAVETAIGHSKTGVYFWNDIKIAYDLAAKTKSPPLDLLPIGDFVGPIEVRKMPHRAGGRGVVATRDIKAGEVVLVESPLAHCAPPGPFQRAAYDWKTGCLAEAAKTNLVNELARIIVDDPKMATSIYSLYGGKDHPPSGDLAFDMRENVEPSLFALPADADIERLEAIVRHNAFNLEFVSRTYVNYRESSECALFLGASAFNHECIGNAIWRPLAGNIAVRTRAPIRAGEEILISYIGLDAPLPLHHEVLVQHFGPGGKCSCMICSNEAEPTKVSERDALTDEFNELQDEVAHGGLTFSKRLSLRSRARVLVEKLEATYDEKSPDRFDLVGPMQLLAALMGMSTLSEYRAVVELELKRFAYAGAELSVRPTTCDVLAIPPIWNGSLITDLYRLAKRYVASGLPNPEREVRKWVRAAWTAARVSSGWDWDHFLRHEAMTLAVEGLHRYVASWTPPPWLGA</sequence>
<evidence type="ECO:0000256" key="2">
    <source>
        <dbReference type="SAM" id="MobiDB-lite"/>
    </source>
</evidence>
<evidence type="ECO:0000313" key="5">
    <source>
        <dbReference type="Proteomes" id="UP000237144"/>
    </source>
</evidence>
<dbReference type="PANTHER" id="PTHR47643">
    <property type="entry name" value="TPR DOMAIN PROTEIN (AFU_ORTHOLOGUE AFUA_5G12710)"/>
    <property type="match status" value="1"/>
</dbReference>
<dbReference type="InterPro" id="IPR053209">
    <property type="entry name" value="Gramillin-biosynth_MTr"/>
</dbReference>
<dbReference type="InterPro" id="IPR001214">
    <property type="entry name" value="SET_dom"/>
</dbReference>
<evidence type="ECO:0000256" key="1">
    <source>
        <dbReference type="PROSITE-ProRule" id="PRU00339"/>
    </source>
</evidence>
<dbReference type="EMBL" id="PJQD01000050">
    <property type="protein sequence ID" value="POY72320.1"/>
    <property type="molecule type" value="Genomic_DNA"/>
</dbReference>
<dbReference type="InterPro" id="IPR046341">
    <property type="entry name" value="SET_dom_sf"/>
</dbReference>
<evidence type="ECO:0000259" key="3">
    <source>
        <dbReference type="PROSITE" id="PS50280"/>
    </source>
</evidence>
<proteinExistence type="predicted"/>
<dbReference type="SUPFAM" id="SSF48452">
    <property type="entry name" value="TPR-like"/>
    <property type="match status" value="1"/>
</dbReference>
<dbReference type="PROSITE" id="PS50280">
    <property type="entry name" value="SET"/>
    <property type="match status" value="1"/>
</dbReference>
<feature type="region of interest" description="Disordered" evidence="2">
    <location>
        <begin position="95"/>
        <end position="118"/>
    </location>
</feature>
<keyword evidence="5" id="KW-1185">Reference proteome</keyword>
<accession>A0A2S5B6B2</accession>
<dbReference type="PROSITE" id="PS50005">
    <property type="entry name" value="TPR"/>
    <property type="match status" value="1"/>
</dbReference>
<dbReference type="SMART" id="SM00317">
    <property type="entry name" value="SET"/>
    <property type="match status" value="1"/>
</dbReference>
<dbReference type="OrthoDB" id="5945798at2759"/>
<feature type="repeat" description="TPR" evidence="1">
    <location>
        <begin position="529"/>
        <end position="562"/>
    </location>
</feature>
<dbReference type="InterPro" id="IPR019734">
    <property type="entry name" value="TPR_rpt"/>
</dbReference>
<dbReference type="InterPro" id="IPR011990">
    <property type="entry name" value="TPR-like_helical_dom_sf"/>
</dbReference>
<reference evidence="4 5" key="1">
    <citation type="journal article" date="2018" name="Front. Microbiol.">
        <title>Prospects for Fungal Bioremediation of Acidic Radioactive Waste Sites: Characterization and Genome Sequence of Rhodotorula taiwanensis MD1149.</title>
        <authorList>
            <person name="Tkavc R."/>
            <person name="Matrosova V.Y."/>
            <person name="Grichenko O.E."/>
            <person name="Gostincar C."/>
            <person name="Volpe R.P."/>
            <person name="Klimenkova P."/>
            <person name="Gaidamakova E.K."/>
            <person name="Zhou C.E."/>
            <person name="Stewart B.J."/>
            <person name="Lyman M.G."/>
            <person name="Malfatti S.A."/>
            <person name="Rubinfeld B."/>
            <person name="Courtot M."/>
            <person name="Singh J."/>
            <person name="Dalgard C.L."/>
            <person name="Hamilton T."/>
            <person name="Frey K.G."/>
            <person name="Gunde-Cimerman N."/>
            <person name="Dugan L."/>
            <person name="Daly M.J."/>
        </authorList>
    </citation>
    <scope>NUCLEOTIDE SEQUENCE [LARGE SCALE GENOMIC DNA]</scope>
    <source>
        <strain evidence="4 5">MD1149</strain>
    </source>
</reference>
<dbReference type="SUPFAM" id="SSF82199">
    <property type="entry name" value="SET domain"/>
    <property type="match status" value="1"/>
</dbReference>
<dbReference type="Gene3D" id="2.170.270.10">
    <property type="entry name" value="SET domain"/>
    <property type="match status" value="1"/>
</dbReference>
<comment type="caution">
    <text evidence="4">The sequence shown here is derived from an EMBL/GenBank/DDBJ whole genome shotgun (WGS) entry which is preliminary data.</text>
</comment>
<dbReference type="Proteomes" id="UP000237144">
    <property type="component" value="Unassembled WGS sequence"/>
</dbReference>
<dbReference type="Pfam" id="PF00856">
    <property type="entry name" value="SET"/>
    <property type="match status" value="1"/>
</dbReference>
<dbReference type="SMART" id="SM00028">
    <property type="entry name" value="TPR"/>
    <property type="match status" value="2"/>
</dbReference>
<name>A0A2S5B6B2_9BASI</name>
<dbReference type="PANTHER" id="PTHR47643:SF2">
    <property type="entry name" value="TPR DOMAIN PROTEIN (AFU_ORTHOLOGUE AFUA_5G12710)"/>
    <property type="match status" value="1"/>
</dbReference>
<dbReference type="Gene3D" id="1.25.40.10">
    <property type="entry name" value="Tetratricopeptide repeat domain"/>
    <property type="match status" value="1"/>
</dbReference>
<keyword evidence="1" id="KW-0802">TPR repeat</keyword>
<dbReference type="CDD" id="cd20071">
    <property type="entry name" value="SET_SMYD"/>
    <property type="match status" value="1"/>
</dbReference>
<gene>
    <name evidence="4" type="ORF">BMF94_4622</name>
</gene>
<organism evidence="4 5">
    <name type="scientific">Rhodotorula taiwanensis</name>
    <dbReference type="NCBI Taxonomy" id="741276"/>
    <lineage>
        <taxon>Eukaryota</taxon>
        <taxon>Fungi</taxon>
        <taxon>Dikarya</taxon>
        <taxon>Basidiomycota</taxon>
        <taxon>Pucciniomycotina</taxon>
        <taxon>Microbotryomycetes</taxon>
        <taxon>Sporidiobolales</taxon>
        <taxon>Sporidiobolaceae</taxon>
        <taxon>Rhodotorula</taxon>
    </lineage>
</organism>
<protein>
    <recommendedName>
        <fullName evidence="3">SET domain-containing protein</fullName>
    </recommendedName>
</protein>
<evidence type="ECO:0000313" key="4">
    <source>
        <dbReference type="EMBL" id="POY72320.1"/>
    </source>
</evidence>
<dbReference type="STRING" id="741276.A0A2S5B6B2"/>
<feature type="domain" description="SET" evidence="3">
    <location>
        <begin position="614"/>
        <end position="806"/>
    </location>
</feature>
<dbReference type="AlphaFoldDB" id="A0A2S5B6B2"/>